<feature type="domain" description="ABC transporter" evidence="5">
    <location>
        <begin position="6"/>
        <end position="262"/>
    </location>
</feature>
<keyword evidence="3" id="KW-0547">Nucleotide-binding</keyword>
<dbReference type="InterPro" id="IPR003593">
    <property type="entry name" value="AAA+_ATPase"/>
</dbReference>
<accession>U2LJ56</accession>
<dbReference type="CDD" id="cd03257">
    <property type="entry name" value="ABC_NikE_OppD_transporters"/>
    <property type="match status" value="1"/>
</dbReference>
<dbReference type="PROSITE" id="PS50893">
    <property type="entry name" value="ABC_TRANSPORTER_2"/>
    <property type="match status" value="1"/>
</dbReference>
<dbReference type="RefSeq" id="WP_021329628.1">
    <property type="nucleotide sequence ID" value="NZ_AUZJ01000013.1"/>
</dbReference>
<evidence type="ECO:0000313" key="8">
    <source>
        <dbReference type="Proteomes" id="UP000016412"/>
    </source>
</evidence>
<dbReference type="InterPro" id="IPR013563">
    <property type="entry name" value="Oligopep_ABC_C"/>
</dbReference>
<dbReference type="InterPro" id="IPR017871">
    <property type="entry name" value="ABC_transporter-like_CS"/>
</dbReference>
<name>U2LJ56_TRESO</name>
<dbReference type="InterPro" id="IPR003439">
    <property type="entry name" value="ABC_transporter-like_ATP-bd"/>
</dbReference>
<dbReference type="eggNOG" id="COG4608">
    <property type="taxonomic scope" value="Bacteria"/>
</dbReference>
<keyword evidence="4 6" id="KW-0067">ATP-binding</keyword>
<gene>
    <name evidence="6" type="primary">appF_2</name>
    <name evidence="7" type="synonym">appF_1</name>
    <name evidence="7" type="ORF">HMPREF0860_0810</name>
    <name evidence="6" type="ORF">HMPREF1325_2145</name>
</gene>
<dbReference type="PANTHER" id="PTHR43776">
    <property type="entry name" value="TRANSPORT ATP-BINDING PROTEIN"/>
    <property type="match status" value="1"/>
</dbReference>
<dbReference type="EMBL" id="AVQI01000020">
    <property type="protein sequence ID" value="ERK04473.1"/>
    <property type="molecule type" value="Genomic_DNA"/>
</dbReference>
<dbReference type="Proteomes" id="UP000016646">
    <property type="component" value="Unassembled WGS sequence"/>
</dbReference>
<dbReference type="EMBL" id="AUZJ01000013">
    <property type="protein sequence ID" value="ERF61325.1"/>
    <property type="molecule type" value="Genomic_DNA"/>
</dbReference>
<dbReference type="InterPro" id="IPR027417">
    <property type="entry name" value="P-loop_NTPase"/>
</dbReference>
<dbReference type="GO" id="GO:0005524">
    <property type="term" value="F:ATP binding"/>
    <property type="evidence" value="ECO:0007669"/>
    <property type="project" value="UniProtKB-KW"/>
</dbReference>
<evidence type="ECO:0000313" key="7">
    <source>
        <dbReference type="EMBL" id="ERK04473.1"/>
    </source>
</evidence>
<evidence type="ECO:0000256" key="3">
    <source>
        <dbReference type="ARBA" id="ARBA00022741"/>
    </source>
</evidence>
<evidence type="ECO:0000256" key="4">
    <source>
        <dbReference type="ARBA" id="ARBA00022840"/>
    </source>
</evidence>
<protein>
    <submittedName>
        <fullName evidence="6">Oligopeptide ABC transporter, ATP-binding protein AppF</fullName>
    </submittedName>
</protein>
<dbReference type="GO" id="GO:0015833">
    <property type="term" value="P:peptide transport"/>
    <property type="evidence" value="ECO:0007669"/>
    <property type="project" value="InterPro"/>
</dbReference>
<dbReference type="PANTHER" id="PTHR43776:SF7">
    <property type="entry name" value="D,D-DIPEPTIDE TRANSPORT ATP-BINDING PROTEIN DDPF-RELATED"/>
    <property type="match status" value="1"/>
</dbReference>
<dbReference type="Proteomes" id="UP000016412">
    <property type="component" value="Unassembled WGS sequence"/>
</dbReference>
<reference evidence="8 9" key="1">
    <citation type="submission" date="2013-08" db="EMBL/GenBank/DDBJ databases">
        <authorList>
            <person name="Durkin A.S."/>
            <person name="Haft D.R."/>
            <person name="McCorrison J."/>
            <person name="Torralba M."/>
            <person name="Gillis M."/>
            <person name="Haft D.H."/>
            <person name="Methe B."/>
            <person name="Sutton G."/>
            <person name="Nelson K.E."/>
        </authorList>
    </citation>
    <scope>NUCLEOTIDE SEQUENCE [LARGE SCALE GENOMIC DNA]</scope>
    <source>
        <strain evidence="7 9">ATCC 35536</strain>
        <strain evidence="6 8">VPI DR56BR1116</strain>
    </source>
</reference>
<evidence type="ECO:0000259" key="5">
    <source>
        <dbReference type="PROSITE" id="PS50893"/>
    </source>
</evidence>
<dbReference type="Gene3D" id="3.40.50.300">
    <property type="entry name" value="P-loop containing nucleotide triphosphate hydrolases"/>
    <property type="match status" value="1"/>
</dbReference>
<dbReference type="NCBIfam" id="TIGR01727">
    <property type="entry name" value="oligo_HPY"/>
    <property type="match status" value="1"/>
</dbReference>
<dbReference type="FunFam" id="3.40.50.300:FF:000016">
    <property type="entry name" value="Oligopeptide ABC transporter ATP-binding component"/>
    <property type="match status" value="1"/>
</dbReference>
<dbReference type="Pfam" id="PF08352">
    <property type="entry name" value="oligo_HPY"/>
    <property type="match status" value="1"/>
</dbReference>
<dbReference type="InterPro" id="IPR050319">
    <property type="entry name" value="ABC_transp_ATP-bind"/>
</dbReference>
<evidence type="ECO:0000313" key="9">
    <source>
        <dbReference type="Proteomes" id="UP000016646"/>
    </source>
</evidence>
<dbReference type="Pfam" id="PF00005">
    <property type="entry name" value="ABC_tran"/>
    <property type="match status" value="1"/>
</dbReference>
<dbReference type="GO" id="GO:0016887">
    <property type="term" value="F:ATP hydrolysis activity"/>
    <property type="evidence" value="ECO:0007669"/>
    <property type="project" value="InterPro"/>
</dbReference>
<evidence type="ECO:0000256" key="1">
    <source>
        <dbReference type="ARBA" id="ARBA00005417"/>
    </source>
</evidence>
<evidence type="ECO:0000256" key="2">
    <source>
        <dbReference type="ARBA" id="ARBA00022448"/>
    </source>
</evidence>
<comment type="similarity">
    <text evidence="1">Belongs to the ABC transporter superfamily.</text>
</comment>
<dbReference type="GO" id="GO:0055085">
    <property type="term" value="P:transmembrane transport"/>
    <property type="evidence" value="ECO:0007669"/>
    <property type="project" value="UniProtKB-ARBA"/>
</dbReference>
<dbReference type="PATRIC" id="fig|1125725.3.peg.587"/>
<evidence type="ECO:0000313" key="6">
    <source>
        <dbReference type="EMBL" id="ERF61325.1"/>
    </source>
</evidence>
<dbReference type="PROSITE" id="PS00211">
    <property type="entry name" value="ABC_TRANSPORTER_1"/>
    <property type="match status" value="1"/>
</dbReference>
<dbReference type="AlphaFoldDB" id="U2LJ56"/>
<organism evidence="6 8">
    <name type="scientific">Treponema socranskii subsp. socranskii VPI DR56BR1116 = ATCC 35536</name>
    <dbReference type="NCBI Taxonomy" id="1125725"/>
    <lineage>
        <taxon>Bacteria</taxon>
        <taxon>Pseudomonadati</taxon>
        <taxon>Spirochaetota</taxon>
        <taxon>Spirochaetia</taxon>
        <taxon>Spirochaetales</taxon>
        <taxon>Treponemataceae</taxon>
        <taxon>Treponema</taxon>
    </lineage>
</organism>
<keyword evidence="2" id="KW-0813">Transport</keyword>
<proteinExistence type="inferred from homology"/>
<dbReference type="STRING" id="1125725.HMPREF1325_2145"/>
<sequence length="333" mass="37502">MSDNILEVHDLKMHFSDGSEGLFGGKKKYIYAIDGISFDIAKGETLGLVGESGCGKSTVVRTVAHLYKPTAGKVMLDGKDLTKMKRSEMVAVRRDMQLVFQDPYSSLDPRMTTSEIIAEPMRIYKKYGLLDVSEADITSRVEHLMELVGLSKFFKNRFPHEFSGGQRQRIGIARALALKPRLILADEPVSALDVSIQAQVLNLFKDIQKEMELSYLFIAHDLAVIKYISDRIAVMYLGKIVETGGYKDLYANPLHPYTKALLSAVPIPDPKVERRRQRIILKGDVPSPDTQRPGCYFYDRCPNRMEKCKQCQPKFVKPAQAAADHSVACFLYE</sequence>
<comment type="caution">
    <text evidence="6">The sequence shown here is derived from an EMBL/GenBank/DDBJ whole genome shotgun (WGS) entry which is preliminary data.</text>
</comment>
<dbReference type="OrthoDB" id="337094at2"/>
<dbReference type="SUPFAM" id="SSF52540">
    <property type="entry name" value="P-loop containing nucleoside triphosphate hydrolases"/>
    <property type="match status" value="1"/>
</dbReference>
<keyword evidence="9" id="KW-1185">Reference proteome</keyword>
<dbReference type="SMART" id="SM00382">
    <property type="entry name" value="AAA"/>
    <property type="match status" value="1"/>
</dbReference>